<dbReference type="RefSeq" id="WP_140719982.1">
    <property type="nucleotide sequence ID" value="NZ_BNBA01000017.1"/>
</dbReference>
<dbReference type="Pfam" id="PF05258">
    <property type="entry name" value="DciA"/>
    <property type="match status" value="1"/>
</dbReference>
<dbReference type="AlphaFoldDB" id="A0A919KIE8"/>
<dbReference type="InterPro" id="IPR007922">
    <property type="entry name" value="DciA-like"/>
</dbReference>
<keyword evidence="3" id="KW-1185">Reference proteome</keyword>
<feature type="region of interest" description="Disordered" evidence="1">
    <location>
        <begin position="106"/>
        <end position="161"/>
    </location>
</feature>
<protein>
    <recommendedName>
        <fullName evidence="4">DUF721 domain-containing protein</fullName>
    </recommendedName>
</protein>
<proteinExistence type="predicted"/>
<evidence type="ECO:0000256" key="1">
    <source>
        <dbReference type="SAM" id="MobiDB-lite"/>
    </source>
</evidence>
<reference evidence="2" key="2">
    <citation type="submission" date="2020-09" db="EMBL/GenBank/DDBJ databases">
        <authorList>
            <person name="Sun Q."/>
            <person name="Ohkuma M."/>
        </authorList>
    </citation>
    <scope>NUCLEOTIDE SEQUENCE</scope>
    <source>
        <strain evidence="2">JCM 13306</strain>
    </source>
</reference>
<sequence length="161" mass="17502">MSKPNSSTPNSPPRPALEAALAEKSGDPLRRALWLDALDRQLRPHLPPSLANRCRLANVKDGQLVFLVESPVWHAKLRLAEHQLIDAAHSIGLKVTRVTIKTATAALRSPTQQDPHRSQPISEATQRGLRDALASLQDVAPTRESPARGSAGSREGLAKKR</sequence>
<feature type="compositionally biased region" description="Polar residues" evidence="1">
    <location>
        <begin position="109"/>
        <end position="125"/>
    </location>
</feature>
<organism evidence="2 3">
    <name type="scientific">Xanthomonas boreopolis</name>
    <dbReference type="NCBI Taxonomy" id="86183"/>
    <lineage>
        <taxon>Bacteria</taxon>
        <taxon>Pseudomonadati</taxon>
        <taxon>Pseudomonadota</taxon>
        <taxon>Gammaproteobacteria</taxon>
        <taxon>Lysobacterales</taxon>
        <taxon>Lysobacteraceae</taxon>
        <taxon>Xanthomonas</taxon>
    </lineage>
</organism>
<evidence type="ECO:0000313" key="2">
    <source>
        <dbReference type="EMBL" id="GHH55213.1"/>
    </source>
</evidence>
<evidence type="ECO:0000313" key="3">
    <source>
        <dbReference type="Proteomes" id="UP000623958"/>
    </source>
</evidence>
<dbReference type="EMBL" id="BNBA01000017">
    <property type="protein sequence ID" value="GHH55213.1"/>
    <property type="molecule type" value="Genomic_DNA"/>
</dbReference>
<evidence type="ECO:0008006" key="4">
    <source>
        <dbReference type="Google" id="ProtNLM"/>
    </source>
</evidence>
<accession>A0A919KIE8</accession>
<dbReference type="Proteomes" id="UP000623958">
    <property type="component" value="Unassembled WGS sequence"/>
</dbReference>
<name>A0A919KIE8_9XANT</name>
<comment type="caution">
    <text evidence="2">The sequence shown here is derived from an EMBL/GenBank/DDBJ whole genome shotgun (WGS) entry which is preliminary data.</text>
</comment>
<gene>
    <name evidence="2" type="ORF">GCM10009090_23140</name>
</gene>
<reference evidence="2" key="1">
    <citation type="journal article" date="2014" name="Int. J. Syst. Evol. Microbiol.">
        <title>Complete genome sequence of Corynebacterium casei LMG S-19264T (=DSM 44701T), isolated from a smear-ripened cheese.</title>
        <authorList>
            <consortium name="US DOE Joint Genome Institute (JGI-PGF)"/>
            <person name="Walter F."/>
            <person name="Albersmeier A."/>
            <person name="Kalinowski J."/>
            <person name="Ruckert C."/>
        </authorList>
    </citation>
    <scope>NUCLEOTIDE SEQUENCE</scope>
    <source>
        <strain evidence="2">JCM 13306</strain>
    </source>
</reference>